<dbReference type="InParanoid" id="G3JR66"/>
<dbReference type="VEuPathDB" id="FungiDB:CCM_08405"/>
<accession>G3JR66</accession>
<reference evidence="2 3" key="1">
    <citation type="journal article" date="2011" name="Genome Biol.">
        <title>Genome sequence of the insect pathogenic fungus Cordyceps militaris, a valued traditional Chinese medicine.</title>
        <authorList>
            <person name="Zheng P."/>
            <person name="Xia Y."/>
            <person name="Xiao G."/>
            <person name="Xiong C."/>
            <person name="Hu X."/>
            <person name="Zhang S."/>
            <person name="Zheng H."/>
            <person name="Huang Y."/>
            <person name="Zhou Y."/>
            <person name="Wang S."/>
            <person name="Zhao G.P."/>
            <person name="Liu X."/>
            <person name="St Leger R.J."/>
            <person name="Wang C."/>
        </authorList>
    </citation>
    <scope>NUCLEOTIDE SEQUENCE [LARGE SCALE GENOMIC DNA]</scope>
    <source>
        <strain evidence="2 3">CM01</strain>
    </source>
</reference>
<dbReference type="EMBL" id="JH126405">
    <property type="protein sequence ID" value="EGX88362.1"/>
    <property type="molecule type" value="Genomic_DNA"/>
</dbReference>
<organism evidence="2 3">
    <name type="scientific">Cordyceps militaris (strain CM01)</name>
    <name type="common">Caterpillar fungus</name>
    <dbReference type="NCBI Taxonomy" id="983644"/>
    <lineage>
        <taxon>Eukaryota</taxon>
        <taxon>Fungi</taxon>
        <taxon>Dikarya</taxon>
        <taxon>Ascomycota</taxon>
        <taxon>Pezizomycotina</taxon>
        <taxon>Sordariomycetes</taxon>
        <taxon>Hypocreomycetidae</taxon>
        <taxon>Hypocreales</taxon>
        <taxon>Cordycipitaceae</taxon>
        <taxon>Cordyceps</taxon>
    </lineage>
</organism>
<dbReference type="AlphaFoldDB" id="G3JR66"/>
<dbReference type="KEGG" id="cmt:CCM_08405"/>
<dbReference type="Proteomes" id="UP000001610">
    <property type="component" value="Unassembled WGS sequence"/>
</dbReference>
<sequence length="58" mass="5648">MRAMSVQFQVPAGLKRPSGATAKNSGCGAVVPPGTSSNWGGRSAGATHPPQGQGTGLA</sequence>
<dbReference type="HOGENOM" id="CLU_2979024_0_0_1"/>
<evidence type="ECO:0000313" key="3">
    <source>
        <dbReference type="Proteomes" id="UP000001610"/>
    </source>
</evidence>
<feature type="region of interest" description="Disordered" evidence="1">
    <location>
        <begin position="17"/>
        <end position="58"/>
    </location>
</feature>
<dbReference type="RefSeq" id="XP_006673607.1">
    <property type="nucleotide sequence ID" value="XM_006673544.1"/>
</dbReference>
<evidence type="ECO:0000256" key="1">
    <source>
        <dbReference type="SAM" id="MobiDB-lite"/>
    </source>
</evidence>
<keyword evidence="3" id="KW-1185">Reference proteome</keyword>
<dbReference type="GeneID" id="18170413"/>
<evidence type="ECO:0000313" key="2">
    <source>
        <dbReference type="EMBL" id="EGX88362.1"/>
    </source>
</evidence>
<name>G3JR66_CORMM</name>
<proteinExistence type="predicted"/>
<gene>
    <name evidence="2" type="ORF">CCM_08405</name>
</gene>
<protein>
    <submittedName>
        <fullName evidence="2">Uncharacterized protein</fullName>
    </submittedName>
</protein>